<dbReference type="InterPro" id="IPR023485">
    <property type="entry name" value="Ptyr_pPase"/>
</dbReference>
<evidence type="ECO:0000256" key="1">
    <source>
        <dbReference type="SAM" id="MobiDB-lite"/>
    </source>
</evidence>
<evidence type="ECO:0000313" key="3">
    <source>
        <dbReference type="EMBL" id="GAA4969836.1"/>
    </source>
</evidence>
<gene>
    <name evidence="3" type="ORF">GCM10023225_10020</name>
</gene>
<dbReference type="SUPFAM" id="SSF52788">
    <property type="entry name" value="Phosphotyrosine protein phosphatases I"/>
    <property type="match status" value="1"/>
</dbReference>
<dbReference type="InterPro" id="IPR036196">
    <property type="entry name" value="Ptyr_pPase_sf"/>
</dbReference>
<reference evidence="4" key="1">
    <citation type="journal article" date="2019" name="Int. J. Syst. Evol. Microbiol.">
        <title>The Global Catalogue of Microorganisms (GCM) 10K type strain sequencing project: providing services to taxonomists for standard genome sequencing and annotation.</title>
        <authorList>
            <consortium name="The Broad Institute Genomics Platform"/>
            <consortium name="The Broad Institute Genome Sequencing Center for Infectious Disease"/>
            <person name="Wu L."/>
            <person name="Ma J."/>
        </authorList>
    </citation>
    <scope>NUCLEOTIDE SEQUENCE [LARGE SCALE GENOMIC DNA]</scope>
    <source>
        <strain evidence="4">JCM 18126</strain>
    </source>
</reference>
<feature type="region of interest" description="Disordered" evidence="1">
    <location>
        <begin position="111"/>
        <end position="145"/>
    </location>
</feature>
<sequence length="180" mass="18793">MEVTSAGTRALPGLPVDPVAAELLEEATGRPPGPSTARLLDARLVEDADLVVGMTREHRRAVLELVPAAQRRTFTLRELARIARELHRTGRVRGTADPAAALRALLAAAPPLRGPTAPADPAGDDEPDVHGLPAQEQRRTGRRLGTALDEVLAALAPDPARAVPQALTRGGSGSADASGW</sequence>
<feature type="domain" description="Phosphotyrosine protein phosphatase I" evidence="2">
    <location>
        <begin position="2"/>
        <end position="78"/>
    </location>
</feature>
<proteinExistence type="predicted"/>
<name>A0ABP9HFW0_9ACTN</name>
<feature type="region of interest" description="Disordered" evidence="1">
    <location>
        <begin position="157"/>
        <end position="180"/>
    </location>
</feature>
<protein>
    <recommendedName>
        <fullName evidence="2">Phosphotyrosine protein phosphatase I domain-containing protein</fullName>
    </recommendedName>
</protein>
<comment type="caution">
    <text evidence="3">The sequence shown here is derived from an EMBL/GenBank/DDBJ whole genome shotgun (WGS) entry which is preliminary data.</text>
</comment>
<dbReference type="Pfam" id="PF01451">
    <property type="entry name" value="LMWPc"/>
    <property type="match status" value="1"/>
</dbReference>
<accession>A0ABP9HFW0</accession>
<feature type="compositionally biased region" description="Low complexity" evidence="1">
    <location>
        <begin position="111"/>
        <end position="121"/>
    </location>
</feature>
<dbReference type="Proteomes" id="UP001501195">
    <property type="component" value="Unassembled WGS sequence"/>
</dbReference>
<evidence type="ECO:0000313" key="4">
    <source>
        <dbReference type="Proteomes" id="UP001501195"/>
    </source>
</evidence>
<dbReference type="Gene3D" id="3.40.50.2300">
    <property type="match status" value="1"/>
</dbReference>
<dbReference type="EMBL" id="BAABIL010000122">
    <property type="protein sequence ID" value="GAA4969836.1"/>
    <property type="molecule type" value="Genomic_DNA"/>
</dbReference>
<keyword evidence="4" id="KW-1185">Reference proteome</keyword>
<organism evidence="3 4">
    <name type="scientific">Kineococcus glutinatus</name>
    <dbReference type="NCBI Taxonomy" id="1070872"/>
    <lineage>
        <taxon>Bacteria</taxon>
        <taxon>Bacillati</taxon>
        <taxon>Actinomycetota</taxon>
        <taxon>Actinomycetes</taxon>
        <taxon>Kineosporiales</taxon>
        <taxon>Kineosporiaceae</taxon>
        <taxon>Kineococcus</taxon>
    </lineage>
</organism>
<evidence type="ECO:0000259" key="2">
    <source>
        <dbReference type="Pfam" id="PF01451"/>
    </source>
</evidence>